<dbReference type="Proteomes" id="UP000653002">
    <property type="component" value="Unassembled WGS sequence"/>
</dbReference>
<comment type="caution">
    <text evidence="1">The sequence shown here is derived from an EMBL/GenBank/DDBJ whole genome shotgun (WGS) entry which is preliminary data.</text>
</comment>
<gene>
    <name evidence="1" type="ORF">GUH15_07665</name>
</gene>
<evidence type="ECO:0000313" key="2">
    <source>
        <dbReference type="Proteomes" id="UP000653002"/>
    </source>
</evidence>
<evidence type="ECO:0000313" key="1">
    <source>
        <dbReference type="EMBL" id="MBD4335934.1"/>
    </source>
</evidence>
<reference evidence="1" key="1">
    <citation type="submission" date="2020-01" db="EMBL/GenBank/DDBJ databases">
        <authorList>
            <person name="Richard D."/>
        </authorList>
    </citation>
    <scope>NUCLEOTIDE SEQUENCE</scope>
    <source>
        <strain evidence="1">JP541</strain>
    </source>
</reference>
<protein>
    <submittedName>
        <fullName evidence="1">Uncharacterized protein</fullName>
    </submittedName>
</protein>
<feature type="non-terminal residue" evidence="1">
    <location>
        <position position="72"/>
    </location>
</feature>
<accession>A0A8I0L2Y1</accession>
<dbReference type="AlphaFoldDB" id="A0A8I0L2Y1"/>
<organism evidence="1 2">
    <name type="scientific">Xanthomonas citri pv. citri</name>
    <dbReference type="NCBI Taxonomy" id="611301"/>
    <lineage>
        <taxon>Bacteria</taxon>
        <taxon>Pseudomonadati</taxon>
        <taxon>Pseudomonadota</taxon>
        <taxon>Gammaproteobacteria</taxon>
        <taxon>Lysobacterales</taxon>
        <taxon>Lysobacteraceae</taxon>
        <taxon>Xanthomonas</taxon>
    </lineage>
</organism>
<proteinExistence type="predicted"/>
<name>A0A8I0L2Y1_XANCI</name>
<sequence>MTLEIHGISAIDALRIYVGDELFARLRSRRHLYTALPGGALLLMFHVQRAGAGRQWPVCVYLDREKMLLFTD</sequence>
<dbReference type="EMBL" id="JAABFR010000511">
    <property type="protein sequence ID" value="MBD4335934.1"/>
    <property type="molecule type" value="Genomic_DNA"/>
</dbReference>